<feature type="compositionally biased region" description="Low complexity" evidence="6">
    <location>
        <begin position="1"/>
        <end position="19"/>
    </location>
</feature>
<evidence type="ECO:0000256" key="1">
    <source>
        <dbReference type="ARBA" id="ARBA00004417"/>
    </source>
</evidence>
<organism evidence="8 9">
    <name type="scientific">Pseudooceanicola nitratireducens</name>
    <dbReference type="NCBI Taxonomy" id="517719"/>
    <lineage>
        <taxon>Bacteria</taxon>
        <taxon>Pseudomonadati</taxon>
        <taxon>Pseudomonadota</taxon>
        <taxon>Alphaproteobacteria</taxon>
        <taxon>Rhodobacterales</taxon>
        <taxon>Paracoccaceae</taxon>
        <taxon>Pseudooceanicola</taxon>
    </lineage>
</organism>
<name>A0A1I1KFY6_9RHOB</name>
<dbReference type="PROSITE" id="PS00211">
    <property type="entry name" value="ABC_TRANSPORTER_1"/>
    <property type="match status" value="1"/>
</dbReference>
<dbReference type="GO" id="GO:0005886">
    <property type="term" value="C:plasma membrane"/>
    <property type="evidence" value="ECO:0007669"/>
    <property type="project" value="UniProtKB-SubCell"/>
</dbReference>
<dbReference type="CDD" id="cd03257">
    <property type="entry name" value="ABC_NikE_OppD_transporters"/>
    <property type="match status" value="1"/>
</dbReference>
<evidence type="ECO:0000256" key="5">
    <source>
        <dbReference type="ARBA" id="ARBA00022840"/>
    </source>
</evidence>
<protein>
    <submittedName>
        <fullName evidence="8">Peptide/nickel transport system ATP-binding protein</fullName>
    </submittedName>
</protein>
<dbReference type="InterPro" id="IPR013563">
    <property type="entry name" value="Oligopep_ABC_C"/>
</dbReference>
<dbReference type="InterPro" id="IPR017871">
    <property type="entry name" value="ABC_transporter-like_CS"/>
</dbReference>
<evidence type="ECO:0000256" key="3">
    <source>
        <dbReference type="ARBA" id="ARBA00022448"/>
    </source>
</evidence>
<keyword evidence="4" id="KW-0547">Nucleotide-binding</keyword>
<feature type="domain" description="ABC transporter" evidence="7">
    <location>
        <begin position="31"/>
        <end position="275"/>
    </location>
</feature>
<dbReference type="PROSITE" id="PS50893">
    <property type="entry name" value="ABC_TRANSPORTER_2"/>
    <property type="match status" value="1"/>
</dbReference>
<dbReference type="Gene3D" id="3.40.50.300">
    <property type="entry name" value="P-loop containing nucleotide triphosphate hydrolases"/>
    <property type="match status" value="1"/>
</dbReference>
<dbReference type="GO" id="GO:0015833">
    <property type="term" value="P:peptide transport"/>
    <property type="evidence" value="ECO:0007669"/>
    <property type="project" value="InterPro"/>
</dbReference>
<dbReference type="PANTHER" id="PTHR43776">
    <property type="entry name" value="TRANSPORT ATP-BINDING PROTEIN"/>
    <property type="match status" value="1"/>
</dbReference>
<dbReference type="OrthoDB" id="9802264at2"/>
<dbReference type="InterPro" id="IPR003439">
    <property type="entry name" value="ABC_transporter-like_ATP-bd"/>
</dbReference>
<dbReference type="GO" id="GO:0016887">
    <property type="term" value="F:ATP hydrolysis activity"/>
    <property type="evidence" value="ECO:0007669"/>
    <property type="project" value="InterPro"/>
</dbReference>
<dbReference type="Pfam" id="PF00005">
    <property type="entry name" value="ABC_tran"/>
    <property type="match status" value="1"/>
</dbReference>
<comment type="similarity">
    <text evidence="2">Belongs to the ABC transporter superfamily.</text>
</comment>
<comment type="subcellular location">
    <subcellularLocation>
        <location evidence="1">Cell inner membrane</location>
        <topology evidence="1">Peripheral membrane protein</topology>
    </subcellularLocation>
</comment>
<evidence type="ECO:0000259" key="7">
    <source>
        <dbReference type="PROSITE" id="PS50893"/>
    </source>
</evidence>
<keyword evidence="5 8" id="KW-0067">ATP-binding</keyword>
<dbReference type="GO" id="GO:0005524">
    <property type="term" value="F:ATP binding"/>
    <property type="evidence" value="ECO:0007669"/>
    <property type="project" value="UniProtKB-KW"/>
</dbReference>
<reference evidence="8 9" key="1">
    <citation type="submission" date="2016-10" db="EMBL/GenBank/DDBJ databases">
        <authorList>
            <person name="de Groot N.N."/>
        </authorList>
    </citation>
    <scope>NUCLEOTIDE SEQUENCE [LARGE SCALE GENOMIC DNA]</scope>
    <source>
        <strain evidence="8 9">DSM 29619</strain>
    </source>
</reference>
<proteinExistence type="inferred from homology"/>
<dbReference type="InterPro" id="IPR050319">
    <property type="entry name" value="ABC_transp_ATP-bind"/>
</dbReference>
<dbReference type="SMART" id="SM00382">
    <property type="entry name" value="AAA"/>
    <property type="match status" value="1"/>
</dbReference>
<dbReference type="SUPFAM" id="SSF52540">
    <property type="entry name" value="P-loop containing nucleoside triphosphate hydrolases"/>
    <property type="match status" value="1"/>
</dbReference>
<dbReference type="NCBIfam" id="TIGR01727">
    <property type="entry name" value="oligo_HPY"/>
    <property type="match status" value="1"/>
</dbReference>
<evidence type="ECO:0000256" key="2">
    <source>
        <dbReference type="ARBA" id="ARBA00005417"/>
    </source>
</evidence>
<dbReference type="PANTHER" id="PTHR43776:SF7">
    <property type="entry name" value="D,D-DIPEPTIDE TRANSPORT ATP-BINDING PROTEIN DDPF-RELATED"/>
    <property type="match status" value="1"/>
</dbReference>
<dbReference type="Pfam" id="PF08352">
    <property type="entry name" value="oligo_HPY"/>
    <property type="match status" value="1"/>
</dbReference>
<dbReference type="EMBL" id="FOLX01000001">
    <property type="protein sequence ID" value="SFC59551.1"/>
    <property type="molecule type" value="Genomic_DNA"/>
</dbReference>
<gene>
    <name evidence="8" type="ORF">SAMN05421762_1467</name>
</gene>
<dbReference type="InterPro" id="IPR003593">
    <property type="entry name" value="AAA+_ATPase"/>
</dbReference>
<sequence length="355" mass="38579">MTPAPATTAAPLTGTAADTGSQRDTPHGNLVDVQDLKVHFPLANGNVVRAVDGVTFKVARGASFGIVGESGSGKSTTAQALTRLVDPVSGSMSVGRHSLSGLTGEPLRLARKDIQMVFQDPFSSLNPRLRAGKAVREPLDLMGIGTREEREARVDELFRAVGLHPDAKRLFPHQFSGGQRQRLCIARAMVTEPQLVVCDEPVSALDVAIQAQILNLLKRLRQEKQLTYIFISHDLAVVQNICTHVAVMYLGQFVETGPVEEIFANAKHPYTWSLMAAALSPDDRDRGRERFTVTGEPPSPINPPKGCRFAGRCPFAQDRCRAEKPELRKMGKDHKVACHFAETLTPPLPELALAG</sequence>
<keyword evidence="3" id="KW-0813">Transport</keyword>
<dbReference type="STRING" id="517719.SAMN05421762_1467"/>
<keyword evidence="9" id="KW-1185">Reference proteome</keyword>
<dbReference type="Proteomes" id="UP000231644">
    <property type="component" value="Unassembled WGS sequence"/>
</dbReference>
<evidence type="ECO:0000313" key="8">
    <source>
        <dbReference type="EMBL" id="SFC59551.1"/>
    </source>
</evidence>
<evidence type="ECO:0000256" key="4">
    <source>
        <dbReference type="ARBA" id="ARBA00022741"/>
    </source>
</evidence>
<evidence type="ECO:0000313" key="9">
    <source>
        <dbReference type="Proteomes" id="UP000231644"/>
    </source>
</evidence>
<dbReference type="FunFam" id="3.40.50.300:FF:000016">
    <property type="entry name" value="Oligopeptide ABC transporter ATP-binding component"/>
    <property type="match status" value="1"/>
</dbReference>
<dbReference type="InterPro" id="IPR027417">
    <property type="entry name" value="P-loop_NTPase"/>
</dbReference>
<dbReference type="AlphaFoldDB" id="A0A1I1KFY6"/>
<dbReference type="RefSeq" id="WP_093452161.1">
    <property type="nucleotide sequence ID" value="NZ_FNZG01000003.1"/>
</dbReference>
<accession>A0A1I1KFY6</accession>
<evidence type="ECO:0000256" key="6">
    <source>
        <dbReference type="SAM" id="MobiDB-lite"/>
    </source>
</evidence>
<dbReference type="GO" id="GO:0055085">
    <property type="term" value="P:transmembrane transport"/>
    <property type="evidence" value="ECO:0007669"/>
    <property type="project" value="UniProtKB-ARBA"/>
</dbReference>
<feature type="region of interest" description="Disordered" evidence="6">
    <location>
        <begin position="1"/>
        <end position="28"/>
    </location>
</feature>